<evidence type="ECO:0000256" key="5">
    <source>
        <dbReference type="SAM" id="SignalP"/>
    </source>
</evidence>
<dbReference type="PANTHER" id="PTHR31279">
    <property type="entry name" value="PROTEIN EXORDIUM-LIKE 5"/>
    <property type="match status" value="1"/>
</dbReference>
<protein>
    <submittedName>
        <fullName evidence="6">Uncharacterized protein</fullName>
    </submittedName>
</protein>
<dbReference type="EMBL" id="JBHFFA010000006">
    <property type="protein sequence ID" value="KAL2622350.1"/>
    <property type="molecule type" value="Genomic_DNA"/>
</dbReference>
<reference evidence="6 7" key="1">
    <citation type="submission" date="2024-09" db="EMBL/GenBank/DDBJ databases">
        <title>Chromosome-scale assembly of Riccia fluitans.</title>
        <authorList>
            <person name="Paukszto L."/>
            <person name="Sawicki J."/>
            <person name="Karawczyk K."/>
            <person name="Piernik-Szablinska J."/>
            <person name="Szczecinska M."/>
            <person name="Mazdziarz M."/>
        </authorList>
    </citation>
    <scope>NUCLEOTIDE SEQUENCE [LARGE SCALE GENOMIC DNA]</scope>
    <source>
        <strain evidence="6">Rf_01</strain>
        <tissue evidence="6">Aerial parts of the thallus</tissue>
    </source>
</reference>
<keyword evidence="3 5" id="KW-0732">Signal</keyword>
<proteinExistence type="inferred from homology"/>
<evidence type="ECO:0000256" key="4">
    <source>
        <dbReference type="ARBA" id="ARBA00023591"/>
    </source>
</evidence>
<dbReference type="Pfam" id="PF04674">
    <property type="entry name" value="Phi_1"/>
    <property type="match status" value="1"/>
</dbReference>
<keyword evidence="7" id="KW-1185">Reference proteome</keyword>
<dbReference type="GO" id="GO:0005576">
    <property type="term" value="C:extracellular region"/>
    <property type="evidence" value="ECO:0007669"/>
    <property type="project" value="UniProtKB-SubCell"/>
</dbReference>
<dbReference type="PROSITE" id="PS51257">
    <property type="entry name" value="PROKAR_LIPOPROTEIN"/>
    <property type="match status" value="1"/>
</dbReference>
<evidence type="ECO:0000313" key="6">
    <source>
        <dbReference type="EMBL" id="KAL2622350.1"/>
    </source>
</evidence>
<feature type="chain" id="PRO_5044748508" evidence="5">
    <location>
        <begin position="30"/>
        <end position="348"/>
    </location>
</feature>
<comment type="caution">
    <text evidence="6">The sequence shown here is derived from an EMBL/GenBank/DDBJ whole genome shotgun (WGS) entry which is preliminary data.</text>
</comment>
<comment type="subcellular location">
    <subcellularLocation>
        <location evidence="1">Secreted</location>
    </subcellularLocation>
</comment>
<keyword evidence="2" id="KW-0964">Secreted</keyword>
<evidence type="ECO:0000313" key="7">
    <source>
        <dbReference type="Proteomes" id="UP001605036"/>
    </source>
</evidence>
<evidence type="ECO:0000256" key="2">
    <source>
        <dbReference type="ARBA" id="ARBA00022525"/>
    </source>
</evidence>
<accession>A0ABD1Y6G2</accession>
<dbReference type="Proteomes" id="UP001605036">
    <property type="component" value="Unassembled WGS sequence"/>
</dbReference>
<gene>
    <name evidence="6" type="ORF">R1flu_002555</name>
</gene>
<sequence>MESSSKIRNMSVALTLFLVGCALLPQSRAAEKYCTHSTSFMHPDDVAHKKHVHAPGGFALVEEPTIVLDYHFGPVMSGNKDTIKLYVVYYGDFSSKQKSTLRTFFSSLSTSRGEPPAPKSKPTVQKWWQITRRYVDLYDAHVAKAIVLAGDVSYKYTMGKDLKQIDIQTLVLRSMKTFGTDSRSIYLVLTSQDVLVEKFCMNVCGTHFYTFPSDATESQMVPYGWVGNPSTQCPELCSWPFAQGGLLQKGLIPPNGDVGVDGMIISIGNLLAGVATNPYGNAFFQGDGLEAAGVCQGIYGKGAFPGYPGELKVDNATGASYNVFGKKDSKFLLNWIWNPANLQCTGQA</sequence>
<organism evidence="6 7">
    <name type="scientific">Riccia fluitans</name>
    <dbReference type="NCBI Taxonomy" id="41844"/>
    <lineage>
        <taxon>Eukaryota</taxon>
        <taxon>Viridiplantae</taxon>
        <taxon>Streptophyta</taxon>
        <taxon>Embryophyta</taxon>
        <taxon>Marchantiophyta</taxon>
        <taxon>Marchantiopsida</taxon>
        <taxon>Marchantiidae</taxon>
        <taxon>Marchantiales</taxon>
        <taxon>Ricciaceae</taxon>
        <taxon>Riccia</taxon>
    </lineage>
</organism>
<name>A0ABD1Y6G2_9MARC</name>
<dbReference type="InterPro" id="IPR006766">
    <property type="entry name" value="EXORDIUM-like"/>
</dbReference>
<dbReference type="PANTHER" id="PTHR31279:SF79">
    <property type="entry name" value="PROTEIN EXORDIUM-LIKE 2"/>
    <property type="match status" value="1"/>
</dbReference>
<feature type="signal peptide" evidence="5">
    <location>
        <begin position="1"/>
        <end position="29"/>
    </location>
</feature>
<comment type="similarity">
    <text evidence="4">Belongs to the EXORDIUM family.</text>
</comment>
<dbReference type="AlphaFoldDB" id="A0ABD1Y6G2"/>
<evidence type="ECO:0000256" key="1">
    <source>
        <dbReference type="ARBA" id="ARBA00004613"/>
    </source>
</evidence>
<evidence type="ECO:0000256" key="3">
    <source>
        <dbReference type="ARBA" id="ARBA00022729"/>
    </source>
</evidence>